<protein>
    <recommendedName>
        <fullName evidence="4">Transcription factor domain-containing protein</fullName>
    </recommendedName>
</protein>
<dbReference type="PANTHER" id="PTHR47256">
    <property type="entry name" value="ZN(II)2CYS6 TRANSCRIPTION FACTOR (EUROFUNG)-RELATED"/>
    <property type="match status" value="1"/>
</dbReference>
<dbReference type="PANTHER" id="PTHR47256:SF3">
    <property type="entry name" value="ZN(II)2CYS6 TRANSCRIPTION FACTOR (EUROFUNG)"/>
    <property type="match status" value="1"/>
</dbReference>
<evidence type="ECO:0000313" key="2">
    <source>
        <dbReference type="EMBL" id="KAK3209451.1"/>
    </source>
</evidence>
<reference evidence="2 3" key="1">
    <citation type="submission" date="2021-02" db="EMBL/GenBank/DDBJ databases">
        <title>Genome assembly of Pseudopithomyces chartarum.</title>
        <authorList>
            <person name="Jauregui R."/>
            <person name="Singh J."/>
            <person name="Voisey C."/>
        </authorList>
    </citation>
    <scope>NUCLEOTIDE SEQUENCE [LARGE SCALE GENOMIC DNA]</scope>
    <source>
        <strain evidence="2 3">AGR01</strain>
    </source>
</reference>
<accession>A0AAN6RHD4</accession>
<organism evidence="2 3">
    <name type="scientific">Pseudopithomyces chartarum</name>
    <dbReference type="NCBI Taxonomy" id="1892770"/>
    <lineage>
        <taxon>Eukaryota</taxon>
        <taxon>Fungi</taxon>
        <taxon>Dikarya</taxon>
        <taxon>Ascomycota</taxon>
        <taxon>Pezizomycotina</taxon>
        <taxon>Dothideomycetes</taxon>
        <taxon>Pleosporomycetidae</taxon>
        <taxon>Pleosporales</taxon>
        <taxon>Massarineae</taxon>
        <taxon>Didymosphaeriaceae</taxon>
        <taxon>Pseudopithomyces</taxon>
    </lineage>
</organism>
<dbReference type="CDD" id="cd12148">
    <property type="entry name" value="fungal_TF_MHR"/>
    <property type="match status" value="1"/>
</dbReference>
<gene>
    <name evidence="2" type="ORF">GRF29_69g1837473</name>
</gene>
<feature type="compositionally biased region" description="Polar residues" evidence="1">
    <location>
        <begin position="86"/>
        <end position="104"/>
    </location>
</feature>
<dbReference type="EMBL" id="WVTA01000006">
    <property type="protein sequence ID" value="KAK3209451.1"/>
    <property type="molecule type" value="Genomic_DNA"/>
</dbReference>
<comment type="caution">
    <text evidence="2">The sequence shown here is derived from an EMBL/GenBank/DDBJ whole genome shotgun (WGS) entry which is preliminary data.</text>
</comment>
<dbReference type="InterPro" id="IPR053187">
    <property type="entry name" value="Notoamide_regulator"/>
</dbReference>
<dbReference type="AlphaFoldDB" id="A0AAN6RHD4"/>
<evidence type="ECO:0000313" key="3">
    <source>
        <dbReference type="Proteomes" id="UP001280581"/>
    </source>
</evidence>
<evidence type="ECO:0000256" key="1">
    <source>
        <dbReference type="SAM" id="MobiDB-lite"/>
    </source>
</evidence>
<name>A0AAN6RHD4_9PLEO</name>
<evidence type="ECO:0008006" key="4">
    <source>
        <dbReference type="Google" id="ProtNLM"/>
    </source>
</evidence>
<dbReference type="Proteomes" id="UP001280581">
    <property type="component" value="Unassembled WGS sequence"/>
</dbReference>
<proteinExistence type="predicted"/>
<feature type="region of interest" description="Disordered" evidence="1">
    <location>
        <begin position="79"/>
        <end position="117"/>
    </location>
</feature>
<sequence length="561" mass="62528">MPEPDAVDILRQLRMTRNASNAISSFKGAAHAAIRPSDLTTARAILPATASSIEFELGMLHHFVFPVLSPLDLESIEKSHLPQAKRQASPSCPNTANESNTIDPSLTIGPPSPIQGIPSVRNSAISGPLEDRRYCDARLNQLKIDYWTKIPIGDEFAASVLSYHFETYHAIFGCVDVDLFLSDLVNHKLDYCSPFLLSAIMSFACQSYSTFDARSSAFTASFIRDAEKLWKAERMSDNPKNLAALCYLALACTMYGDEQLRFNAMADTRAMAKRLTLIGVQPTDEIIKGFHQLPADKIKEISQAAWGIYGALSILLRGVTNFVSAMPSGPRQFQCTQWPIDYCLAIPLASTLYGADFFHAQCALGHRPEHQLDVLLHRRKLRLGSFSSLDATPDALYCASMRQLKALMVAYCADLTPWGGNAWFNCVFLEVYNDLIKNPVKDAHWHFYLQLCFEFWKKTYLRYRTFNAGTSAMLLSAVNAGVVEYDFVAHMKEELRSAAPYHDALNDTVSSSGRLSFELALAGTEETSIDYLATQLDELFLIHELTNWEGEGEDDCNESVN</sequence>
<keyword evidence="3" id="KW-1185">Reference proteome</keyword>